<evidence type="ECO:0000256" key="1">
    <source>
        <dbReference type="ARBA" id="ARBA00006484"/>
    </source>
</evidence>
<name>A0A1S1NXK8_9GAMM</name>
<dbReference type="OrthoDB" id="9793325at2"/>
<dbReference type="InterPro" id="IPR036291">
    <property type="entry name" value="NAD(P)-bd_dom_sf"/>
</dbReference>
<dbReference type="KEGG" id="kuy:FY550_00300"/>
<protein>
    <submittedName>
        <fullName evidence="4">SDR family oxidoreductase</fullName>
    </submittedName>
</protein>
<dbReference type="Gene3D" id="3.40.50.720">
    <property type="entry name" value="NAD(P)-binding Rossmann-like Domain"/>
    <property type="match status" value="1"/>
</dbReference>
<evidence type="ECO:0000256" key="2">
    <source>
        <dbReference type="ARBA" id="ARBA00023002"/>
    </source>
</evidence>
<dbReference type="SUPFAM" id="SSF51735">
    <property type="entry name" value="NAD(P)-binding Rossmann-fold domains"/>
    <property type="match status" value="1"/>
</dbReference>
<keyword evidence="5" id="KW-1185">Reference proteome</keyword>
<dbReference type="PROSITE" id="PS00061">
    <property type="entry name" value="ADH_SHORT"/>
    <property type="match status" value="1"/>
</dbReference>
<dbReference type="GO" id="GO:0016614">
    <property type="term" value="F:oxidoreductase activity, acting on CH-OH group of donors"/>
    <property type="evidence" value="ECO:0007669"/>
    <property type="project" value="UniProtKB-ARBA"/>
</dbReference>
<evidence type="ECO:0000313" key="5">
    <source>
        <dbReference type="Proteomes" id="UP000322553"/>
    </source>
</evidence>
<feature type="compositionally biased region" description="Basic and acidic residues" evidence="3">
    <location>
        <begin position="9"/>
        <end position="21"/>
    </location>
</feature>
<evidence type="ECO:0000313" key="4">
    <source>
        <dbReference type="EMBL" id="QEL09717.1"/>
    </source>
</evidence>
<dbReference type="PANTHER" id="PTHR48107:SF16">
    <property type="entry name" value="NADPH-DEPENDENT ALDEHYDE REDUCTASE 1, CHLOROPLASTIC"/>
    <property type="match status" value="1"/>
</dbReference>
<reference evidence="4 5" key="1">
    <citation type="submission" date="2019-08" db="EMBL/GenBank/DDBJ databases">
        <title>Complete genome sequence of Kushneria sp. YCWA18, a halophilic phosphate-solubilizing bacterium isolated from Daqiao saltern in China.</title>
        <authorList>
            <person name="Du G.-X."/>
            <person name="Qu L.-Y."/>
        </authorList>
    </citation>
    <scope>NUCLEOTIDE SEQUENCE [LARGE SCALE GENOMIC DNA]</scope>
    <source>
        <strain evidence="4 5">YCWA18</strain>
    </source>
</reference>
<sequence length="285" mass="30878">MSKQFPAQHQERQPGIEQEMTPKPEIIRADYRGSGKLEGKKALITGGDSGIGRTAAVHFAREGADVAIVYLDEHADAEETKQLVEAEGRQALLISGDITDSAFCQQSVEQTLKAFGAINILVNNAAQQVVREDITEIPDDEWRHIFDVNIHGYFYMTKAVRPHLQAGDTIINTTSINPFVGNAKLMAYTSTKGAITGFTRSLSEALVGEGIRVNEVAPGPIWTPIQPSTMGRFDPTLMETLGEKMPMGRAGQPSELGPAYVFLASKDASYISGHSLHINGGAIIN</sequence>
<dbReference type="InterPro" id="IPR020904">
    <property type="entry name" value="Sc_DH/Rdtase_CS"/>
</dbReference>
<dbReference type="PANTHER" id="PTHR48107">
    <property type="entry name" value="NADPH-DEPENDENT ALDEHYDE REDUCTASE-LIKE PROTEIN, CHLOROPLASTIC-RELATED"/>
    <property type="match status" value="1"/>
</dbReference>
<dbReference type="STRING" id="657387.BH688_13315"/>
<dbReference type="InterPro" id="IPR002347">
    <property type="entry name" value="SDR_fam"/>
</dbReference>
<dbReference type="FunFam" id="3.40.50.720:FF:000084">
    <property type="entry name" value="Short-chain dehydrogenase reductase"/>
    <property type="match status" value="1"/>
</dbReference>
<feature type="region of interest" description="Disordered" evidence="3">
    <location>
        <begin position="1"/>
        <end position="21"/>
    </location>
</feature>
<organism evidence="4 5">
    <name type="scientific">Kushneria phosphatilytica</name>
    <dbReference type="NCBI Taxonomy" id="657387"/>
    <lineage>
        <taxon>Bacteria</taxon>
        <taxon>Pseudomonadati</taxon>
        <taxon>Pseudomonadota</taxon>
        <taxon>Gammaproteobacteria</taxon>
        <taxon>Oceanospirillales</taxon>
        <taxon>Halomonadaceae</taxon>
        <taxon>Kushneria</taxon>
    </lineage>
</organism>
<dbReference type="PRINTS" id="PR00081">
    <property type="entry name" value="GDHRDH"/>
</dbReference>
<gene>
    <name evidence="4" type="ORF">FY550_00300</name>
</gene>
<dbReference type="Pfam" id="PF13561">
    <property type="entry name" value="adh_short_C2"/>
    <property type="match status" value="1"/>
</dbReference>
<dbReference type="Proteomes" id="UP000322553">
    <property type="component" value="Chromosome"/>
</dbReference>
<proteinExistence type="inferred from homology"/>
<dbReference type="EMBL" id="CP043420">
    <property type="protein sequence ID" value="QEL09717.1"/>
    <property type="molecule type" value="Genomic_DNA"/>
</dbReference>
<dbReference type="AlphaFoldDB" id="A0A1S1NXK8"/>
<accession>A0A1S1NXK8</accession>
<evidence type="ECO:0000256" key="3">
    <source>
        <dbReference type="SAM" id="MobiDB-lite"/>
    </source>
</evidence>
<dbReference type="RefSeq" id="WP_070980499.1">
    <property type="nucleotide sequence ID" value="NZ_CP043420.1"/>
</dbReference>
<dbReference type="PRINTS" id="PR00080">
    <property type="entry name" value="SDRFAMILY"/>
</dbReference>
<keyword evidence="2" id="KW-0560">Oxidoreductase</keyword>
<comment type="similarity">
    <text evidence="1">Belongs to the short-chain dehydrogenases/reductases (SDR) family.</text>
</comment>